<keyword evidence="4" id="KW-0472">Membrane</keyword>
<dbReference type="RefSeq" id="WP_289963251.1">
    <property type="nucleotide sequence ID" value="NZ_JAUEOZ010000002.1"/>
</dbReference>
<protein>
    <recommendedName>
        <fullName evidence="1">diguanylate cyclase</fullName>
        <ecNumber evidence="1">2.7.7.65</ecNumber>
    </recommendedName>
</protein>
<dbReference type="Pfam" id="PF00990">
    <property type="entry name" value="GGDEF"/>
    <property type="match status" value="2"/>
</dbReference>
<feature type="transmembrane region" description="Helical" evidence="4">
    <location>
        <begin position="217"/>
        <end position="239"/>
    </location>
</feature>
<dbReference type="NCBIfam" id="TIGR00254">
    <property type="entry name" value="GGDEF"/>
    <property type="match status" value="1"/>
</dbReference>
<feature type="transmembrane region" description="Helical" evidence="4">
    <location>
        <begin position="66"/>
        <end position="83"/>
    </location>
</feature>
<dbReference type="PANTHER" id="PTHR45138">
    <property type="entry name" value="REGULATORY COMPONENTS OF SENSORY TRANSDUCTION SYSTEM"/>
    <property type="match status" value="1"/>
</dbReference>
<keyword evidence="6" id="KW-0808">Transferase</keyword>
<proteinExistence type="predicted"/>
<evidence type="ECO:0000313" key="6">
    <source>
        <dbReference type="EMBL" id="MDN2483194.1"/>
    </source>
</evidence>
<dbReference type="SUPFAM" id="SSF55073">
    <property type="entry name" value="Nucleotide cyclase"/>
    <property type="match status" value="1"/>
</dbReference>
<accession>A0ABT7Y566</accession>
<feature type="domain" description="GGDEF" evidence="5">
    <location>
        <begin position="261"/>
        <end position="414"/>
    </location>
</feature>
<dbReference type="InterPro" id="IPR029787">
    <property type="entry name" value="Nucleotide_cyclase"/>
</dbReference>
<comment type="catalytic activity">
    <reaction evidence="2">
        <text>2 GTP = 3',3'-c-di-GMP + 2 diphosphate</text>
        <dbReference type="Rhea" id="RHEA:24898"/>
        <dbReference type="ChEBI" id="CHEBI:33019"/>
        <dbReference type="ChEBI" id="CHEBI:37565"/>
        <dbReference type="ChEBI" id="CHEBI:58805"/>
        <dbReference type="EC" id="2.7.7.65"/>
    </reaction>
</comment>
<name>A0ABT7Y566_9VIBR</name>
<dbReference type="Proteomes" id="UP001169719">
    <property type="component" value="Unassembled WGS sequence"/>
</dbReference>
<dbReference type="SMART" id="SM00267">
    <property type="entry name" value="GGDEF"/>
    <property type="match status" value="1"/>
</dbReference>
<dbReference type="InterPro" id="IPR050469">
    <property type="entry name" value="Diguanylate_Cyclase"/>
</dbReference>
<dbReference type="PROSITE" id="PS50887">
    <property type="entry name" value="GGDEF"/>
    <property type="match status" value="1"/>
</dbReference>
<dbReference type="Gene3D" id="3.30.70.270">
    <property type="match status" value="1"/>
</dbReference>
<comment type="caution">
    <text evidence="6">The sequence shown here is derived from an EMBL/GenBank/DDBJ whole genome shotgun (WGS) entry which is preliminary data.</text>
</comment>
<evidence type="ECO:0000256" key="4">
    <source>
        <dbReference type="SAM" id="Phobius"/>
    </source>
</evidence>
<sequence length="417" mass="46679">MSSSFISSSWFKIGLPIFFLTLVSFTMSSIIQATSANLDVAINLPYVLFISAIAIAHAFKQSRSAMIATAMLVAYYVIQVRLQSPLTSGTTLLELSLLSFLLPVACLMIYVFSDSRVTSVSFMVYAGLVGMFVFWCYLILTHFYEGGFEDISEEFLFSVDQLSRLPFLLLMYQLALIGSTAMLVIHNNRNVDAIVYSSILMTSAAFIFFHVPYISSTLFSIAGIFLLFYIASSSYQLAFNDGLTGIPGRHALEMDMKQLGRRYSIAMLDIDHFKSFNDTYGHDTGDDVLKLVASRMTRVKGNAKVYRYGGEEFTVLYNRKYANQTYDYLDDLREDIANYEMKLRDADSRPTDDKVGSKQRKSKKAKSDVVKVTISIGVADSTCARKPVDVIKAADEALYKAKKKGRNRVEIAKPPVS</sequence>
<evidence type="ECO:0000256" key="1">
    <source>
        <dbReference type="ARBA" id="ARBA00012528"/>
    </source>
</evidence>
<keyword evidence="4" id="KW-1133">Transmembrane helix</keyword>
<feature type="compositionally biased region" description="Basic and acidic residues" evidence="3">
    <location>
        <begin position="347"/>
        <end position="356"/>
    </location>
</feature>
<dbReference type="CDD" id="cd01949">
    <property type="entry name" value="GGDEF"/>
    <property type="match status" value="1"/>
</dbReference>
<feature type="transmembrane region" description="Helical" evidence="4">
    <location>
        <begin position="95"/>
        <end position="112"/>
    </location>
</feature>
<evidence type="ECO:0000256" key="2">
    <source>
        <dbReference type="ARBA" id="ARBA00034247"/>
    </source>
</evidence>
<dbReference type="EC" id="2.7.7.65" evidence="1"/>
<dbReference type="EMBL" id="JAUEOZ010000002">
    <property type="protein sequence ID" value="MDN2483194.1"/>
    <property type="molecule type" value="Genomic_DNA"/>
</dbReference>
<feature type="region of interest" description="Disordered" evidence="3">
    <location>
        <begin position="347"/>
        <end position="367"/>
    </location>
</feature>
<gene>
    <name evidence="6" type="ORF">QWJ08_17755</name>
</gene>
<feature type="transmembrane region" description="Helical" evidence="4">
    <location>
        <begin position="124"/>
        <end position="144"/>
    </location>
</feature>
<keyword evidence="7" id="KW-1185">Reference proteome</keyword>
<evidence type="ECO:0000259" key="5">
    <source>
        <dbReference type="PROSITE" id="PS50887"/>
    </source>
</evidence>
<keyword evidence="4" id="KW-0812">Transmembrane</keyword>
<evidence type="ECO:0000256" key="3">
    <source>
        <dbReference type="SAM" id="MobiDB-lite"/>
    </source>
</evidence>
<dbReference type="InterPro" id="IPR043128">
    <property type="entry name" value="Rev_trsase/Diguanyl_cyclase"/>
</dbReference>
<organism evidence="6 7">
    <name type="scientific">Vibrio agarivorans</name>
    <dbReference type="NCBI Taxonomy" id="153622"/>
    <lineage>
        <taxon>Bacteria</taxon>
        <taxon>Pseudomonadati</taxon>
        <taxon>Pseudomonadota</taxon>
        <taxon>Gammaproteobacteria</taxon>
        <taxon>Vibrionales</taxon>
        <taxon>Vibrionaceae</taxon>
        <taxon>Vibrio</taxon>
    </lineage>
</organism>
<feature type="transmembrane region" description="Helical" evidence="4">
    <location>
        <begin position="43"/>
        <end position="59"/>
    </location>
</feature>
<feature type="transmembrane region" description="Helical" evidence="4">
    <location>
        <begin position="164"/>
        <end position="186"/>
    </location>
</feature>
<keyword evidence="6" id="KW-0548">Nucleotidyltransferase</keyword>
<dbReference type="InterPro" id="IPR000160">
    <property type="entry name" value="GGDEF_dom"/>
</dbReference>
<reference evidence="6" key="1">
    <citation type="submission" date="2024-05" db="EMBL/GenBank/DDBJ databases">
        <title>Genome Sequences of Four Agar- Degrading Marine Bacteria.</title>
        <authorList>
            <person name="Phillips E.K."/>
            <person name="Shaffer J.C."/>
            <person name="Henson M.W."/>
            <person name="Temperton B."/>
            <person name="Thrash C.J."/>
            <person name="Martin M.O."/>
        </authorList>
    </citation>
    <scope>NUCLEOTIDE SEQUENCE</scope>
    <source>
        <strain evidence="6">EKP203</strain>
    </source>
</reference>
<dbReference type="GO" id="GO:0052621">
    <property type="term" value="F:diguanylate cyclase activity"/>
    <property type="evidence" value="ECO:0007669"/>
    <property type="project" value="UniProtKB-EC"/>
</dbReference>
<evidence type="ECO:0000313" key="7">
    <source>
        <dbReference type="Proteomes" id="UP001169719"/>
    </source>
</evidence>
<dbReference type="PANTHER" id="PTHR45138:SF9">
    <property type="entry name" value="DIGUANYLATE CYCLASE DGCM-RELATED"/>
    <property type="match status" value="1"/>
</dbReference>